<protein>
    <submittedName>
        <fullName evidence="1">Uncharacterized protein</fullName>
    </submittedName>
</protein>
<feature type="non-terminal residue" evidence="1">
    <location>
        <position position="60"/>
    </location>
</feature>
<sequence length="60" mass="6380">MLLKIFSAPVPLYTSAGSLVILAPNLSFPSLPPPVRSSTFFPSSCSSNEKYKIMFGSIAA</sequence>
<keyword evidence="2" id="KW-1185">Reference proteome</keyword>
<comment type="caution">
    <text evidence="1">The sequence shown here is derived from an EMBL/GenBank/DDBJ whole genome shotgun (WGS) entry which is preliminary data.</text>
</comment>
<gene>
    <name evidence="1" type="ORF">GBAR_LOCUS15652</name>
</gene>
<name>A0AA35WUT4_GEOBA</name>
<dbReference type="EMBL" id="CASHTH010002276">
    <property type="protein sequence ID" value="CAI8027357.1"/>
    <property type="molecule type" value="Genomic_DNA"/>
</dbReference>
<evidence type="ECO:0000313" key="1">
    <source>
        <dbReference type="EMBL" id="CAI8027357.1"/>
    </source>
</evidence>
<dbReference type="AlphaFoldDB" id="A0AA35WUT4"/>
<evidence type="ECO:0000313" key="2">
    <source>
        <dbReference type="Proteomes" id="UP001174909"/>
    </source>
</evidence>
<dbReference type="Proteomes" id="UP001174909">
    <property type="component" value="Unassembled WGS sequence"/>
</dbReference>
<reference evidence="1" key="1">
    <citation type="submission" date="2023-03" db="EMBL/GenBank/DDBJ databases">
        <authorList>
            <person name="Steffen K."/>
            <person name="Cardenas P."/>
        </authorList>
    </citation>
    <scope>NUCLEOTIDE SEQUENCE</scope>
</reference>
<organism evidence="1 2">
    <name type="scientific">Geodia barretti</name>
    <name type="common">Barrett's horny sponge</name>
    <dbReference type="NCBI Taxonomy" id="519541"/>
    <lineage>
        <taxon>Eukaryota</taxon>
        <taxon>Metazoa</taxon>
        <taxon>Porifera</taxon>
        <taxon>Demospongiae</taxon>
        <taxon>Heteroscleromorpha</taxon>
        <taxon>Tetractinellida</taxon>
        <taxon>Astrophorina</taxon>
        <taxon>Geodiidae</taxon>
        <taxon>Geodia</taxon>
    </lineage>
</organism>
<accession>A0AA35WUT4</accession>
<proteinExistence type="predicted"/>